<evidence type="ECO:0000313" key="4">
    <source>
        <dbReference type="Proteomes" id="UP000321378"/>
    </source>
</evidence>
<evidence type="ECO:0000313" key="2">
    <source>
        <dbReference type="EMBL" id="BBM45176.1"/>
    </source>
</evidence>
<reference evidence="2 5" key="1">
    <citation type="submission" date="2019-07" db="EMBL/GenBank/DDBJ databases">
        <title>Complete Genome Sequence of Leptotrichia trevisanii Strain JMUB3870.</title>
        <authorList>
            <person name="Watanabe S."/>
            <person name="Cui L."/>
        </authorList>
    </citation>
    <scope>NUCLEOTIDE SEQUENCE [LARGE SCALE GENOMIC DNA]</scope>
    <source>
        <strain evidence="2 5">JMUB3870</strain>
    </source>
</reference>
<dbReference type="EMBL" id="AP019840">
    <property type="protein sequence ID" value="BBM52312.1"/>
    <property type="molecule type" value="Genomic_DNA"/>
</dbReference>
<protein>
    <submittedName>
        <fullName evidence="2">Membrane protein</fullName>
    </submittedName>
</protein>
<dbReference type="AlphaFoldDB" id="A0A510K0Q9"/>
<accession>A0A510K0Q9</accession>
<name>A0A510K0Q9_9FUSO</name>
<organism evidence="2 5">
    <name type="scientific">Leptotrichia trevisanii</name>
    <dbReference type="NCBI Taxonomy" id="109328"/>
    <lineage>
        <taxon>Bacteria</taxon>
        <taxon>Fusobacteriati</taxon>
        <taxon>Fusobacteriota</taxon>
        <taxon>Fusobacteriia</taxon>
        <taxon>Fusobacteriales</taxon>
        <taxon>Leptotrichiaceae</taxon>
        <taxon>Leptotrichia</taxon>
    </lineage>
</organism>
<keyword evidence="1" id="KW-1133">Transmembrane helix</keyword>
<feature type="transmembrane region" description="Helical" evidence="1">
    <location>
        <begin position="6"/>
        <end position="30"/>
    </location>
</feature>
<dbReference type="EMBL" id="AP019831">
    <property type="protein sequence ID" value="BBM45176.1"/>
    <property type="molecule type" value="Genomic_DNA"/>
</dbReference>
<evidence type="ECO:0000256" key="1">
    <source>
        <dbReference type="SAM" id="Phobius"/>
    </source>
</evidence>
<keyword evidence="5" id="KW-1185">Reference proteome</keyword>
<sequence length="60" mass="7086">MDRTTYINTLIYLAATGIILFIFGLVYTFVTKEKSKYLYYPVILLIMIVFLTGYFIIFNK</sequence>
<dbReference type="STRING" id="1122173.GCA_000482505_00002"/>
<proteinExistence type="predicted"/>
<gene>
    <name evidence="2" type="ORF">JMUB3870_1294</name>
    <name evidence="3" type="ORF">JMUB3935_1290</name>
</gene>
<evidence type="ECO:0000313" key="5">
    <source>
        <dbReference type="Proteomes" id="UP000422644"/>
    </source>
</evidence>
<feature type="transmembrane region" description="Helical" evidence="1">
    <location>
        <begin position="37"/>
        <end position="57"/>
    </location>
</feature>
<reference evidence="3 4" key="2">
    <citation type="submission" date="2019-07" db="EMBL/GenBank/DDBJ databases">
        <title>Complete Genome Sequence of Leptotrichia trevisanii Strain JMUB3935.</title>
        <authorList>
            <person name="Watanabe S."/>
            <person name="Cui L."/>
        </authorList>
    </citation>
    <scope>NUCLEOTIDE SEQUENCE [LARGE SCALE GENOMIC DNA]</scope>
    <source>
        <strain evidence="3 4">JMUB3935</strain>
    </source>
</reference>
<dbReference type="Proteomes" id="UP000422644">
    <property type="component" value="Chromosome"/>
</dbReference>
<evidence type="ECO:0000313" key="3">
    <source>
        <dbReference type="EMBL" id="BBM52312.1"/>
    </source>
</evidence>
<keyword evidence="1" id="KW-0812">Transmembrane</keyword>
<dbReference type="Proteomes" id="UP000321378">
    <property type="component" value="Chromosome"/>
</dbReference>
<keyword evidence="1" id="KW-0472">Membrane</keyword>